<dbReference type="Gene3D" id="3.40.140.10">
    <property type="entry name" value="Cytidine Deaminase, domain 2"/>
    <property type="match status" value="1"/>
</dbReference>
<evidence type="ECO:0000313" key="3">
    <source>
        <dbReference type="Proteomes" id="UP000034037"/>
    </source>
</evidence>
<dbReference type="Pfam" id="PF00383">
    <property type="entry name" value="dCMP_cyt_deam_1"/>
    <property type="match status" value="1"/>
</dbReference>
<dbReference type="PANTHER" id="PTHR11079:SF179">
    <property type="entry name" value="TRNA(ADENINE(34)) DEAMINASE, CHLOROPLASTIC"/>
    <property type="match status" value="1"/>
</dbReference>
<keyword evidence="3" id="KW-1185">Reference proteome</keyword>
<feature type="domain" description="CMP/dCMP-type deaminase" evidence="1">
    <location>
        <begin position="3"/>
        <end position="112"/>
    </location>
</feature>
<evidence type="ECO:0000259" key="1">
    <source>
        <dbReference type="PROSITE" id="PS51747"/>
    </source>
</evidence>
<dbReference type="PATRIC" id="fig|92706.3.peg.726"/>
<organism evidence="2 3">
    <name type="scientific">[Brevibacterium] flavum</name>
    <dbReference type="NCBI Taxonomy" id="92706"/>
    <lineage>
        <taxon>Bacteria</taxon>
        <taxon>Bacillati</taxon>
        <taxon>Actinomycetota</taxon>
        <taxon>Actinomycetes</taxon>
        <taxon>Mycobacteriales</taxon>
        <taxon>Corynebacteriaceae</taxon>
        <taxon>Corynebacterium</taxon>
    </lineage>
</organism>
<dbReference type="AlphaFoldDB" id="A0A0F6Z5F3"/>
<dbReference type="RefSeq" id="WP_003860761.1">
    <property type="nucleotide sequence ID" value="NZ_CP011309.1"/>
</dbReference>
<dbReference type="PANTHER" id="PTHR11079">
    <property type="entry name" value="CYTOSINE DEAMINASE FAMILY MEMBER"/>
    <property type="match status" value="1"/>
</dbReference>
<gene>
    <name evidence="2" type="ORF">YH66_03525</name>
</gene>
<dbReference type="EMBL" id="CP011309">
    <property type="protein sequence ID" value="AKF26687.1"/>
    <property type="molecule type" value="Genomic_DNA"/>
</dbReference>
<evidence type="ECO:0000313" key="2">
    <source>
        <dbReference type="EMBL" id="AKF26687.1"/>
    </source>
</evidence>
<proteinExistence type="predicted"/>
<protein>
    <submittedName>
        <fullName evidence="2">Cytidine deaminase</fullName>
    </submittedName>
</protein>
<dbReference type="Proteomes" id="UP000034037">
    <property type="component" value="Chromosome"/>
</dbReference>
<dbReference type="InterPro" id="IPR002125">
    <property type="entry name" value="CMP_dCMP_dom"/>
</dbReference>
<sequence>MTEDDLDLLHRTVELATQALKQGNSPYGSLLVDPFGAVVFEDHNRDADGDLTKHPEFAIAKYAIENYSASERAACTVYTSTEQCAMCAGAHAWAGLGKIYCATTGEQTAAWYAKWGAESGPLNPISADKISPNISIEGPASRFDEVLYELHRWFYLGQSPDKAL</sequence>
<dbReference type="GO" id="GO:0003824">
    <property type="term" value="F:catalytic activity"/>
    <property type="evidence" value="ECO:0007669"/>
    <property type="project" value="InterPro"/>
</dbReference>
<dbReference type="SUPFAM" id="SSF53927">
    <property type="entry name" value="Cytidine deaminase-like"/>
    <property type="match status" value="1"/>
</dbReference>
<name>A0A0F6Z5F3_9CORY</name>
<dbReference type="CDD" id="cd01285">
    <property type="entry name" value="nucleoside_deaminase"/>
    <property type="match status" value="1"/>
</dbReference>
<accession>A0A0F6Z5F3</accession>
<reference evidence="2 3" key="1">
    <citation type="submission" date="2015-04" db="EMBL/GenBank/DDBJ databases">
        <title>Complete Genome Sequence of Brevibacterium flavum ATCC 15168.</title>
        <authorList>
            <person name="Ahn J."/>
            <person name="Park G."/>
            <person name="Jeon W."/>
            <person name="Jang Y."/>
            <person name="Jang M."/>
            <person name="Lee H."/>
            <person name="Lee H."/>
        </authorList>
    </citation>
    <scope>NUCLEOTIDE SEQUENCE [LARGE SCALE GENOMIC DNA]</scope>
    <source>
        <strain evidence="2 3">ATCC 15168</strain>
    </source>
</reference>
<dbReference type="InterPro" id="IPR016193">
    <property type="entry name" value="Cytidine_deaminase-like"/>
</dbReference>
<dbReference type="PROSITE" id="PS51747">
    <property type="entry name" value="CYT_DCMP_DEAMINASES_2"/>
    <property type="match status" value="1"/>
</dbReference>
<dbReference type="HOGENOM" id="CLU_025810_5_1_11"/>